<name>A0A1E7FD89_9STRA</name>
<reference evidence="1 2" key="1">
    <citation type="submission" date="2016-09" db="EMBL/GenBank/DDBJ databases">
        <title>Extensive genetic diversity and differential bi-allelic expression allows diatom success in the polar Southern Ocean.</title>
        <authorList>
            <consortium name="DOE Joint Genome Institute"/>
            <person name="Mock T."/>
            <person name="Otillar R.P."/>
            <person name="Strauss J."/>
            <person name="Dupont C."/>
            <person name="Frickenhaus S."/>
            <person name="Maumus F."/>
            <person name="Mcmullan M."/>
            <person name="Sanges R."/>
            <person name="Schmutz J."/>
            <person name="Toseland A."/>
            <person name="Valas R."/>
            <person name="Veluchamy A."/>
            <person name="Ward B.J."/>
            <person name="Allen A."/>
            <person name="Barry K."/>
            <person name="Falciatore A."/>
            <person name="Ferrante M."/>
            <person name="Fortunato A.E."/>
            <person name="Gloeckner G."/>
            <person name="Gruber A."/>
            <person name="Hipkin R."/>
            <person name="Janech M."/>
            <person name="Kroth P."/>
            <person name="Leese F."/>
            <person name="Lindquist E."/>
            <person name="Lyon B.R."/>
            <person name="Martin J."/>
            <person name="Mayer C."/>
            <person name="Parker M."/>
            <person name="Quesneville H."/>
            <person name="Raymond J."/>
            <person name="Uhlig C."/>
            <person name="Valentin K.U."/>
            <person name="Worden A.Z."/>
            <person name="Armbrust E.V."/>
            <person name="Bowler C."/>
            <person name="Green B."/>
            <person name="Moulton V."/>
            <person name="Van Oosterhout C."/>
            <person name="Grigoriev I."/>
        </authorList>
    </citation>
    <scope>NUCLEOTIDE SEQUENCE [LARGE SCALE GENOMIC DNA]</scope>
    <source>
        <strain evidence="1 2">CCMP1102</strain>
    </source>
</reference>
<sequence length="134" mass="14985">MQGTTGFFTQQQVLDFLSYSFWGFHILDSLSSESVDHEYAFLSHAGFDEDYQLLAEFRHMECSGDVGKHVHNFIHGLFGKGGMMLPGGGTAWKFEYAPEDNFPPMLKLEHSNGSELVAVAGLGEIIKEEYTITI</sequence>
<accession>A0A1E7FD89</accession>
<dbReference type="Proteomes" id="UP000095751">
    <property type="component" value="Unassembled WGS sequence"/>
</dbReference>
<dbReference type="InParanoid" id="A0A1E7FD89"/>
<gene>
    <name evidence="1" type="ORF">FRACYDRAFT_238673</name>
</gene>
<dbReference type="KEGG" id="fcy:FRACYDRAFT_238673"/>
<proteinExistence type="predicted"/>
<organism evidence="1 2">
    <name type="scientific">Fragilariopsis cylindrus CCMP1102</name>
    <dbReference type="NCBI Taxonomy" id="635003"/>
    <lineage>
        <taxon>Eukaryota</taxon>
        <taxon>Sar</taxon>
        <taxon>Stramenopiles</taxon>
        <taxon>Ochrophyta</taxon>
        <taxon>Bacillariophyta</taxon>
        <taxon>Bacillariophyceae</taxon>
        <taxon>Bacillariophycidae</taxon>
        <taxon>Bacillariales</taxon>
        <taxon>Bacillariaceae</taxon>
        <taxon>Fragilariopsis</taxon>
    </lineage>
</organism>
<evidence type="ECO:0000313" key="2">
    <source>
        <dbReference type="Proteomes" id="UP000095751"/>
    </source>
</evidence>
<keyword evidence="2" id="KW-1185">Reference proteome</keyword>
<evidence type="ECO:0000313" key="1">
    <source>
        <dbReference type="EMBL" id="OEU16086.1"/>
    </source>
</evidence>
<protein>
    <submittedName>
        <fullName evidence="1">Uncharacterized protein</fullName>
    </submittedName>
</protein>
<dbReference type="EMBL" id="KV784358">
    <property type="protein sequence ID" value="OEU16086.1"/>
    <property type="molecule type" value="Genomic_DNA"/>
</dbReference>
<dbReference type="AlphaFoldDB" id="A0A1E7FD89"/>